<evidence type="ECO:0000313" key="4">
    <source>
        <dbReference type="EMBL" id="KAK6526584.1"/>
    </source>
</evidence>
<organism evidence="4 5">
    <name type="scientific">Orbilia ellipsospora</name>
    <dbReference type="NCBI Taxonomy" id="2528407"/>
    <lineage>
        <taxon>Eukaryota</taxon>
        <taxon>Fungi</taxon>
        <taxon>Dikarya</taxon>
        <taxon>Ascomycota</taxon>
        <taxon>Pezizomycotina</taxon>
        <taxon>Orbiliomycetes</taxon>
        <taxon>Orbiliales</taxon>
        <taxon>Orbiliaceae</taxon>
        <taxon>Orbilia</taxon>
    </lineage>
</organism>
<dbReference type="InterPro" id="IPR027417">
    <property type="entry name" value="P-loop_NTPase"/>
</dbReference>
<dbReference type="EMBL" id="JAVHJO010000016">
    <property type="protein sequence ID" value="KAK6526584.1"/>
    <property type="molecule type" value="Genomic_DNA"/>
</dbReference>
<feature type="compositionally biased region" description="Low complexity" evidence="2">
    <location>
        <begin position="54"/>
        <end position="63"/>
    </location>
</feature>
<dbReference type="SUPFAM" id="SSF52540">
    <property type="entry name" value="P-loop containing nucleoside triphosphate hydrolases"/>
    <property type="match status" value="1"/>
</dbReference>
<dbReference type="PANTHER" id="PTHR10039:SF15">
    <property type="entry name" value="NACHT DOMAIN-CONTAINING PROTEIN"/>
    <property type="match status" value="1"/>
</dbReference>
<dbReference type="Pfam" id="PF24883">
    <property type="entry name" value="NPHP3_N"/>
    <property type="match status" value="1"/>
</dbReference>
<evidence type="ECO:0000256" key="1">
    <source>
        <dbReference type="ARBA" id="ARBA00022737"/>
    </source>
</evidence>
<accession>A0AAV9WUT3</accession>
<dbReference type="InterPro" id="IPR056884">
    <property type="entry name" value="NPHP3-like_N"/>
</dbReference>
<keyword evidence="1" id="KW-0677">Repeat</keyword>
<feature type="region of interest" description="Disordered" evidence="2">
    <location>
        <begin position="722"/>
        <end position="793"/>
    </location>
</feature>
<keyword evidence="5" id="KW-1185">Reference proteome</keyword>
<name>A0AAV9WUT3_9PEZI</name>
<feature type="compositionally biased region" description="Basic and acidic residues" evidence="2">
    <location>
        <begin position="726"/>
        <end position="736"/>
    </location>
</feature>
<feature type="compositionally biased region" description="Low complexity" evidence="2">
    <location>
        <begin position="830"/>
        <end position="847"/>
    </location>
</feature>
<protein>
    <recommendedName>
        <fullName evidence="3">Nephrocystin 3-like N-terminal domain-containing protein</fullName>
    </recommendedName>
</protein>
<dbReference type="AlphaFoldDB" id="A0AAV9WUT3"/>
<reference evidence="4 5" key="1">
    <citation type="submission" date="2019-10" db="EMBL/GenBank/DDBJ databases">
        <authorList>
            <person name="Palmer J.M."/>
        </authorList>
    </citation>
    <scope>NUCLEOTIDE SEQUENCE [LARGE SCALE GENOMIC DNA]</scope>
    <source>
        <strain evidence="4 5">TWF694</strain>
    </source>
</reference>
<evidence type="ECO:0000256" key="2">
    <source>
        <dbReference type="SAM" id="MobiDB-lite"/>
    </source>
</evidence>
<gene>
    <name evidence="4" type="ORF">TWF694_005166</name>
</gene>
<feature type="compositionally biased region" description="Basic and acidic residues" evidence="2">
    <location>
        <begin position="768"/>
        <end position="780"/>
    </location>
</feature>
<feature type="compositionally biased region" description="Polar residues" evidence="2">
    <location>
        <begin position="748"/>
        <end position="761"/>
    </location>
</feature>
<comment type="caution">
    <text evidence="4">The sequence shown here is derived from an EMBL/GenBank/DDBJ whole genome shotgun (WGS) entry which is preliminary data.</text>
</comment>
<dbReference type="Proteomes" id="UP001365542">
    <property type="component" value="Unassembled WGS sequence"/>
</dbReference>
<dbReference type="PANTHER" id="PTHR10039">
    <property type="entry name" value="AMELOGENIN"/>
    <property type="match status" value="1"/>
</dbReference>
<feature type="compositionally biased region" description="Basic and acidic residues" evidence="2">
    <location>
        <begin position="69"/>
        <end position="79"/>
    </location>
</feature>
<feature type="region of interest" description="Disordered" evidence="2">
    <location>
        <begin position="830"/>
        <end position="864"/>
    </location>
</feature>
<dbReference type="Gene3D" id="3.40.50.300">
    <property type="entry name" value="P-loop containing nucleotide triphosphate hydrolases"/>
    <property type="match status" value="1"/>
</dbReference>
<evidence type="ECO:0000313" key="5">
    <source>
        <dbReference type="Proteomes" id="UP001365542"/>
    </source>
</evidence>
<proteinExistence type="predicted"/>
<feature type="domain" description="Nephrocystin 3-like N-terminal" evidence="3">
    <location>
        <begin position="171"/>
        <end position="339"/>
    </location>
</feature>
<sequence length="891" mass="100427">MAVRPPTWGPSSPSATDPHHLRDFYNVSPISPLASNQSRSPGSRPWMSHHSSHGSRGMSFSDSLSPQADHSRIGHDRRVSVDTTWEASWGERPRSSGGFYPPTPITTPPQGGAFAGFSPFSPILRQTSMPTDTTQMFAPTGIDFPNLIKQWLSPIDFQLERLQLQKHRTEGTFDWLVTADGQFTRWLNSRSSESSVLWLCDRPGVGKSVATSLILQAVENHTISNRSSFAYIFGKRANKLNPAPQAIDFLKSLAFQIFRSHPVSGGAIPQGWDTYMKYFTQIPTMDQAVDFLSAVLKNRRTYLIIDGVDECMQPSEVLDTILGLPTVLDGTTRVLISSRMRPDAFDPDGLYPVVRLTPQSGVYSADLRIFVEEEVSKIDGFHRSSDRFNEAISKIVAASDGNFLWAAALITDLKVAQVQGRFWETITTIPNQIKILVKEELWKIWQKPESKRRLTLEVLEWTIFCMEPLMVGSFPFGRVFDSDGSFLDYEHRRIDRSRFLLRYGTELLMFPTLDGKFELFHHRLADYILLTSIEESPQFQLTDGPTRLALSCVRYLSSPSFQESLNSENLQHSGLRNSQPGGSKNYLRSRYRCIEYTSKHLIHHLLKVSDVTTEDGSDLVSSLITFFLSANAVTWVETAQVFDKHFARNFANNSPELLDWVTSVVAVHPRWRDSLPAFKIRLEHLNRIVSSGNFLAAPQNQNRPRSATYDSSVTFDSPAIQITAYTDERPQGERNRSRSRSPRGLGNLLTSFTGGRSADTSRSPHRRTREEVEQGVERRSPPRNTFPMSNNEVRRSSTGAVASGIAIVNANASAVPLQYHYPVPCPGWGQQPQPYSQSQPQYSNPAFNAPPPQPAYNSPPQQQWYPMQEYYGPVYPQEGFSEPPPPYMRYG</sequence>
<feature type="compositionally biased region" description="Polar residues" evidence="2">
    <location>
        <begin position="782"/>
        <end position="793"/>
    </location>
</feature>
<feature type="region of interest" description="Disordered" evidence="2">
    <location>
        <begin position="1"/>
        <end position="79"/>
    </location>
</feature>
<evidence type="ECO:0000259" key="3">
    <source>
        <dbReference type="Pfam" id="PF24883"/>
    </source>
</evidence>